<feature type="region of interest" description="Disordered" evidence="1">
    <location>
        <begin position="64"/>
        <end position="85"/>
    </location>
</feature>
<accession>A0A1H9K5S0</accession>
<dbReference type="STRING" id="180197.SAMN02982919_01457"/>
<organism evidence="2 3">
    <name type="scientific">Giesbergeria anulus</name>
    <dbReference type="NCBI Taxonomy" id="180197"/>
    <lineage>
        <taxon>Bacteria</taxon>
        <taxon>Pseudomonadati</taxon>
        <taxon>Pseudomonadota</taxon>
        <taxon>Betaproteobacteria</taxon>
        <taxon>Burkholderiales</taxon>
        <taxon>Comamonadaceae</taxon>
        <taxon>Giesbergeria</taxon>
    </lineage>
</organism>
<protein>
    <submittedName>
        <fullName evidence="2">Uncharacterized protein</fullName>
    </submittedName>
</protein>
<evidence type="ECO:0000256" key="1">
    <source>
        <dbReference type="SAM" id="MobiDB-lite"/>
    </source>
</evidence>
<gene>
    <name evidence="2" type="ORF">SAMN02982919_01457</name>
</gene>
<dbReference type="Proteomes" id="UP000199766">
    <property type="component" value="Unassembled WGS sequence"/>
</dbReference>
<evidence type="ECO:0000313" key="3">
    <source>
        <dbReference type="Proteomes" id="UP000199766"/>
    </source>
</evidence>
<proteinExistence type="predicted"/>
<sequence length="85" mass="8971">MPSNYLCDQFSFSFLLPTTAFTPAAPTSTTVPTTATPTPTAVVATDTAAPATVTTAQPVVQVDKTNSASRAGRKKESRVETWCMM</sequence>
<name>A0A1H9K5S0_9BURK</name>
<keyword evidence="3" id="KW-1185">Reference proteome</keyword>
<dbReference type="AlphaFoldDB" id="A0A1H9K5S0"/>
<dbReference type="EMBL" id="FOGD01000003">
    <property type="protein sequence ID" value="SEQ94470.1"/>
    <property type="molecule type" value="Genomic_DNA"/>
</dbReference>
<evidence type="ECO:0000313" key="2">
    <source>
        <dbReference type="EMBL" id="SEQ94470.1"/>
    </source>
</evidence>
<reference evidence="2 3" key="1">
    <citation type="submission" date="2016-10" db="EMBL/GenBank/DDBJ databases">
        <authorList>
            <person name="de Groot N.N."/>
        </authorList>
    </citation>
    <scope>NUCLEOTIDE SEQUENCE [LARGE SCALE GENOMIC DNA]</scope>
    <source>
        <strain evidence="2 3">ATCC 35958</strain>
    </source>
</reference>